<feature type="domain" description="CobQ/CobB/MinD/ParA nucleotide binding" evidence="10">
    <location>
        <begin position="11"/>
        <end position="200"/>
    </location>
</feature>
<dbReference type="InterPro" id="IPR002586">
    <property type="entry name" value="CobQ/CobB/MinD/ParA_Nub-bd_dom"/>
</dbReference>
<dbReference type="GO" id="GO:0043802">
    <property type="term" value="F:hydrogenobyrinic acid a,c-diamide synthase (glutamine-hydrolysing) activity"/>
    <property type="evidence" value="ECO:0007669"/>
    <property type="project" value="UniProtKB-UniRule"/>
</dbReference>
<keyword evidence="4 7" id="KW-0067">ATP-binding</keyword>
<feature type="site" description="Increases nucleophilicity of active site Cys" evidence="7">
    <location>
        <position position="463"/>
    </location>
</feature>
<protein>
    <recommendedName>
        <fullName evidence="7">Hydrogenobyrinate a,c-diamide synthase</fullName>
        <ecNumber evidence="7">6.3.5.9</ecNumber>
    </recommendedName>
    <alternativeName>
        <fullName evidence="7">Hydrogenobyrinic acid a,c-diamide synthase</fullName>
    </alternativeName>
</protein>
<keyword evidence="6 7" id="KW-0315">Glutamine amidotransferase</keyword>
<evidence type="ECO:0000259" key="10">
    <source>
        <dbReference type="Pfam" id="PF01656"/>
    </source>
</evidence>
<keyword evidence="5 7" id="KW-0460">Magnesium</keyword>
<evidence type="ECO:0000256" key="3">
    <source>
        <dbReference type="ARBA" id="ARBA00022741"/>
    </source>
</evidence>
<evidence type="ECO:0000256" key="2">
    <source>
        <dbReference type="ARBA" id="ARBA00022598"/>
    </source>
</evidence>
<dbReference type="InterPro" id="IPR029062">
    <property type="entry name" value="Class_I_gatase-like"/>
</dbReference>
<dbReference type="Pfam" id="PF01656">
    <property type="entry name" value="CbiA"/>
    <property type="match status" value="1"/>
</dbReference>
<dbReference type="InterPro" id="IPR004484">
    <property type="entry name" value="CbiA/CobB_synth"/>
</dbReference>
<dbReference type="Pfam" id="PF00155">
    <property type="entry name" value="Aminotran_1_2"/>
    <property type="match status" value="1"/>
</dbReference>
<evidence type="ECO:0000313" key="12">
    <source>
        <dbReference type="EMBL" id="SBN38638.1"/>
    </source>
</evidence>
<dbReference type="NCBIfam" id="TIGR00379">
    <property type="entry name" value="cobB"/>
    <property type="match status" value="1"/>
</dbReference>
<feature type="domain" description="Aminotransferase class I/classII large" evidence="9">
    <location>
        <begin position="520"/>
        <end position="829"/>
    </location>
</feature>
<comment type="miscellaneous">
    <text evidence="7">The a and c carboxylates of hydrogenobyrinate are activated for nucleophilic attack via formation of a phosphorylated intermediate by ATP. CobB catalyzes first the amidation of the c-carboxylate, and then that of the a-carboxylate.</text>
</comment>
<comment type="similarity">
    <text evidence="7">Belongs to the CobB/CbiA family.</text>
</comment>
<keyword evidence="7" id="KW-0169">Cobalamin biosynthesis</keyword>
<comment type="cofactor">
    <cofactor evidence="1 7">
        <name>Mg(2+)</name>
        <dbReference type="ChEBI" id="CHEBI:18420"/>
    </cofactor>
</comment>
<dbReference type="InterPro" id="IPR015422">
    <property type="entry name" value="PyrdxlP-dep_Trfase_small"/>
</dbReference>
<dbReference type="PROSITE" id="PS51274">
    <property type="entry name" value="GATASE_COBBQ"/>
    <property type="match status" value="1"/>
</dbReference>
<dbReference type="SUPFAM" id="SSF52317">
    <property type="entry name" value="Class I glutamine amidotransferase-like"/>
    <property type="match status" value="1"/>
</dbReference>
<evidence type="ECO:0000256" key="5">
    <source>
        <dbReference type="ARBA" id="ARBA00022842"/>
    </source>
</evidence>
<comment type="pathway">
    <text evidence="7">Cofactor biosynthesis; adenosylcobalamin biosynthesis; cob(II)yrinate a,c-diamide from precorrin-2 (aerobic route): step 9/10.</text>
</comment>
<dbReference type="NCBIfam" id="NF005915">
    <property type="entry name" value="PRK07908.1"/>
    <property type="match status" value="1"/>
</dbReference>
<comment type="function">
    <text evidence="7">Catalyzes the ATP-dependent amidation of the two carboxylate groups at positions a and c of hydrogenobyrinate, using either L-glutamine or ammonia as the nitrogen source.</text>
</comment>
<sequence>MVTATALPRVLIAAPASSQGKTTVAIGLMAALRASGRSVAGFKVGPDYIDPGYHALACGRPGRNLDPYLCGPERIAPLFAHGALHPEPADISVVEGVMGMFDGKLGAWPDGTDDPAGFGSSAHIARLLDAPVLLVVDGSHSARTAVALCHGLASYDPRIHVAGVILNRVMGARVVDEITRGCARVGLPVLGALPKSTRVAVGSRHLGLVTADEQGDAIGIVQQAGELVAAHLDLDAIATIAGGAPDLAVDPWDPAAEVEPVPGRPVIAMASGPAFTFRYTETAELLEAAGCRVTAFDPLTARGLPADVSGLYLGGGFPEEHAEALAGNTSLGAEIASRVSEGLPTVAECAGLLYLCRSLDGLAMAGVVDADSSMTPRLTIGYHHARAANDSFLMRAGERYRAHEFHRTTLDTPPYDRDPGPQRLGDQRLAWDVETPTGGNRPEGVLVAPTPGSAPSVHASYQHLHWAGSPVLAQRFARAASEYGHTGHHSPRPAATTPGDALSAAPDLTHHGDRDVLPGLVDLAVNVRDVRPPAWLVERIVASSDQWAHYPDQREATRAVALRHGVNPDQVLLTAGSSEAFSLIAHGFSPRWAVVVHPQFTEPEVALRNAGRPVGRLVLHASDGFQFDHELLDPRADMVVIGNPTNPTGVLHSAASLRALCRPGRVVVVDEAFMDAVPGEPESLIGARMDGLLVTRSFTKTWSVPGLRIGYVVGDPALIRVLAHEQPCWPISTPALVTARECSTPRAVEQATSDARQAAQDRRHLVARLAGIGIQTVGEARAPFVLVDLRAHPPGGLRAGLRTLGFTVRSGESFPGLGAGWLRLAVRHPDISDAFVAALARTIDALDTAQHPMRPPQGDIR</sequence>
<feature type="active site" description="Nucleophile" evidence="7">
    <location>
        <position position="349"/>
    </location>
</feature>
<accession>A0A2C6ZPY0</accession>
<evidence type="ECO:0000256" key="6">
    <source>
        <dbReference type="ARBA" id="ARBA00022962"/>
    </source>
</evidence>
<dbReference type="GO" id="GO:0009236">
    <property type="term" value="P:cobalamin biosynthetic process"/>
    <property type="evidence" value="ECO:0007669"/>
    <property type="project" value="UniProtKB-UniRule"/>
</dbReference>
<dbReference type="InterPro" id="IPR027417">
    <property type="entry name" value="P-loop_NTPase"/>
</dbReference>
<dbReference type="SUPFAM" id="SSF52540">
    <property type="entry name" value="P-loop containing nucleoside triphosphate hydrolases"/>
    <property type="match status" value="1"/>
</dbReference>
<dbReference type="HAMAP" id="MF_00027">
    <property type="entry name" value="CobB_CbiA"/>
    <property type="match status" value="1"/>
</dbReference>
<dbReference type="InterPro" id="IPR015421">
    <property type="entry name" value="PyrdxlP-dep_Trfase_major"/>
</dbReference>
<dbReference type="UniPathway" id="UPA00148">
    <property type="reaction ID" value="UER00220"/>
</dbReference>
<evidence type="ECO:0000259" key="9">
    <source>
        <dbReference type="Pfam" id="PF00155"/>
    </source>
</evidence>
<dbReference type="CDD" id="cd03130">
    <property type="entry name" value="GATase1_CobB"/>
    <property type="match status" value="1"/>
</dbReference>
<dbReference type="InterPro" id="IPR004839">
    <property type="entry name" value="Aminotransferase_I/II_large"/>
</dbReference>
<dbReference type="InterPro" id="IPR004838">
    <property type="entry name" value="NHTrfase_class1_PyrdxlP-BS"/>
</dbReference>
<evidence type="ECO:0000256" key="1">
    <source>
        <dbReference type="ARBA" id="ARBA00001946"/>
    </source>
</evidence>
<reference evidence="12" key="1">
    <citation type="submission" date="2016-05" db="EMBL/GenBank/DDBJ databases">
        <authorList>
            <person name="Lavstsen T."/>
            <person name="Jespersen J.S."/>
        </authorList>
    </citation>
    <scope>NUCLEOTIDE SEQUENCE</scope>
    <source>
        <strain evidence="12">PFRJS10</strain>
    </source>
</reference>
<dbReference type="CDD" id="cd00609">
    <property type="entry name" value="AAT_like"/>
    <property type="match status" value="1"/>
</dbReference>
<dbReference type="GO" id="GO:0030170">
    <property type="term" value="F:pyridoxal phosphate binding"/>
    <property type="evidence" value="ECO:0007669"/>
    <property type="project" value="InterPro"/>
</dbReference>
<evidence type="ECO:0000256" key="8">
    <source>
        <dbReference type="SAM" id="MobiDB-lite"/>
    </source>
</evidence>
<dbReference type="InterPro" id="IPR011698">
    <property type="entry name" value="GATase_3"/>
</dbReference>
<gene>
    <name evidence="7" type="primary">cobB</name>
    <name evidence="12" type="ORF">PFR_JS10_995</name>
</gene>
<keyword evidence="3 7" id="KW-0547">Nucleotide-binding</keyword>
<dbReference type="RefSeq" id="WP_063493745.1">
    <property type="nucleotide sequence ID" value="NZ_JBJDUN010000003.1"/>
</dbReference>
<dbReference type="EMBL" id="LT576035">
    <property type="protein sequence ID" value="SBN38638.1"/>
    <property type="molecule type" value="Genomic_DNA"/>
</dbReference>
<dbReference type="Gene3D" id="3.40.50.880">
    <property type="match status" value="1"/>
</dbReference>
<dbReference type="Pfam" id="PF07685">
    <property type="entry name" value="GATase_3"/>
    <property type="match status" value="1"/>
</dbReference>
<dbReference type="PANTHER" id="PTHR43873:SF1">
    <property type="entry name" value="COBYRINATE A,C-DIAMIDE SYNTHASE"/>
    <property type="match status" value="1"/>
</dbReference>
<feature type="domain" description="CobB/CobQ-like glutamine amidotransferase" evidence="11">
    <location>
        <begin position="267"/>
        <end position="469"/>
    </location>
</feature>
<dbReference type="InterPro" id="IPR015424">
    <property type="entry name" value="PyrdxlP-dep_Trfase"/>
</dbReference>
<dbReference type="PROSITE" id="PS00105">
    <property type="entry name" value="AA_TRANSFER_CLASS_1"/>
    <property type="match status" value="1"/>
</dbReference>
<dbReference type="AlphaFoldDB" id="A0A2C6ZPY0"/>
<evidence type="ECO:0000259" key="11">
    <source>
        <dbReference type="Pfam" id="PF07685"/>
    </source>
</evidence>
<evidence type="ECO:0000256" key="7">
    <source>
        <dbReference type="HAMAP-Rule" id="MF_00027"/>
    </source>
</evidence>
<dbReference type="NCBIfam" id="NF002204">
    <property type="entry name" value="PRK01077.1"/>
    <property type="match status" value="1"/>
</dbReference>
<dbReference type="GO" id="GO:0042242">
    <property type="term" value="F:cobyrinic acid a,c-diamide synthase activity"/>
    <property type="evidence" value="ECO:0007669"/>
    <property type="project" value="InterPro"/>
</dbReference>
<comment type="catalytic activity">
    <reaction evidence="7">
        <text>hydrogenobyrinate + 2 L-glutamine + 2 ATP + 2 H2O = hydrogenobyrinate a,c-diamide + 2 L-glutamate + 2 ADP + 2 phosphate + 2 H(+)</text>
        <dbReference type="Rhea" id="RHEA:12544"/>
        <dbReference type="ChEBI" id="CHEBI:15377"/>
        <dbReference type="ChEBI" id="CHEBI:15378"/>
        <dbReference type="ChEBI" id="CHEBI:29985"/>
        <dbReference type="ChEBI" id="CHEBI:30616"/>
        <dbReference type="ChEBI" id="CHEBI:43474"/>
        <dbReference type="ChEBI" id="CHEBI:58359"/>
        <dbReference type="ChEBI" id="CHEBI:77873"/>
        <dbReference type="ChEBI" id="CHEBI:77874"/>
        <dbReference type="ChEBI" id="CHEBI:456216"/>
        <dbReference type="EC" id="6.3.5.9"/>
    </reaction>
</comment>
<dbReference type="Gene3D" id="3.40.50.300">
    <property type="entry name" value="P-loop containing nucleotide triphosphate hydrolases"/>
    <property type="match status" value="1"/>
</dbReference>
<keyword evidence="2 7" id="KW-0436">Ligase</keyword>
<dbReference type="GO" id="GO:0005524">
    <property type="term" value="F:ATP binding"/>
    <property type="evidence" value="ECO:0007669"/>
    <property type="project" value="UniProtKB-UniRule"/>
</dbReference>
<organism evidence="12">
    <name type="scientific">Propionibacterium freudenreichii</name>
    <dbReference type="NCBI Taxonomy" id="1744"/>
    <lineage>
        <taxon>Bacteria</taxon>
        <taxon>Bacillati</taxon>
        <taxon>Actinomycetota</taxon>
        <taxon>Actinomycetes</taxon>
        <taxon>Propionibacteriales</taxon>
        <taxon>Propionibacteriaceae</taxon>
        <taxon>Propionibacterium</taxon>
    </lineage>
</organism>
<dbReference type="SUPFAM" id="SSF53383">
    <property type="entry name" value="PLP-dependent transferases"/>
    <property type="match status" value="1"/>
</dbReference>
<dbReference type="EC" id="6.3.5.9" evidence="7"/>
<name>A0A2C6ZPY0_9ACTN</name>
<feature type="region of interest" description="Disordered" evidence="8">
    <location>
        <begin position="482"/>
        <end position="510"/>
    </location>
</feature>
<comment type="domain">
    <text evidence="7">Comprises of two domains. The C-terminal domain contains the binding site for glutamine and catalyzes the hydrolysis of this substrate to glutamate and ammonia. The N-terminal domain is anticipated to bind ATP and hydrogenobyrinate and catalyzes the ultimate synthesis of the diamide product. The ammonia produced via the glutaminase domain is probably translocated to the adjacent domain via a molecular tunnel, where it reacts with an activated intermediate.</text>
</comment>
<dbReference type="Gene3D" id="3.40.640.10">
    <property type="entry name" value="Type I PLP-dependent aspartate aminotransferase-like (Major domain)"/>
    <property type="match status" value="1"/>
</dbReference>
<evidence type="ECO:0000256" key="4">
    <source>
        <dbReference type="ARBA" id="ARBA00022840"/>
    </source>
</evidence>
<proteinExistence type="inferred from homology"/>
<dbReference type="Gene3D" id="3.90.1150.10">
    <property type="entry name" value="Aspartate Aminotransferase, domain 1"/>
    <property type="match status" value="1"/>
</dbReference>
<dbReference type="PANTHER" id="PTHR43873">
    <property type="entry name" value="COBYRINATE A,C-DIAMIDE SYNTHASE"/>
    <property type="match status" value="1"/>
</dbReference>